<gene>
    <name evidence="3" type="ORF">GD597_16455</name>
</gene>
<dbReference type="InterPro" id="IPR007730">
    <property type="entry name" value="SPOR-like_dom"/>
</dbReference>
<accession>A0A8J8FI68</accession>
<feature type="signal peptide" evidence="1">
    <location>
        <begin position="1"/>
        <end position="20"/>
    </location>
</feature>
<evidence type="ECO:0000259" key="2">
    <source>
        <dbReference type="PROSITE" id="PS51724"/>
    </source>
</evidence>
<dbReference type="Pfam" id="PF05036">
    <property type="entry name" value="SPOR"/>
    <property type="match status" value="1"/>
</dbReference>
<evidence type="ECO:0000313" key="4">
    <source>
        <dbReference type="Proteomes" id="UP000598971"/>
    </source>
</evidence>
<dbReference type="GO" id="GO:0042834">
    <property type="term" value="F:peptidoglycan binding"/>
    <property type="evidence" value="ECO:0007669"/>
    <property type="project" value="InterPro"/>
</dbReference>
<dbReference type="AlphaFoldDB" id="A0A8J8FI68"/>
<dbReference type="RefSeq" id="WP_171609011.1">
    <property type="nucleotide sequence ID" value="NZ_WHPF01000012.1"/>
</dbReference>
<reference evidence="3" key="1">
    <citation type="submission" date="2019-10" db="EMBL/GenBank/DDBJ databases">
        <title>Draft genome sequence of Panacibacter sp. KCS-6.</title>
        <authorList>
            <person name="Yim K.J."/>
        </authorList>
    </citation>
    <scope>NUCLEOTIDE SEQUENCE</scope>
    <source>
        <strain evidence="3">KCS-6</strain>
    </source>
</reference>
<dbReference type="PROSITE" id="PS51724">
    <property type="entry name" value="SPOR"/>
    <property type="match status" value="1"/>
</dbReference>
<organism evidence="3 4">
    <name type="scientific">Limnovirga soli</name>
    <dbReference type="NCBI Taxonomy" id="2656915"/>
    <lineage>
        <taxon>Bacteria</taxon>
        <taxon>Pseudomonadati</taxon>
        <taxon>Bacteroidota</taxon>
        <taxon>Chitinophagia</taxon>
        <taxon>Chitinophagales</taxon>
        <taxon>Chitinophagaceae</taxon>
        <taxon>Limnovirga</taxon>
    </lineage>
</organism>
<proteinExistence type="predicted"/>
<dbReference type="SUPFAM" id="SSF110997">
    <property type="entry name" value="Sporulation related repeat"/>
    <property type="match status" value="1"/>
</dbReference>
<sequence length="146" mass="16763">MIKAILFCSFAFIYTNSLFAARDTVIVHQDSRLEIFTQKEAAVNKITAQMTSTGKFRGYRLQVLNTRNRELAFKTKADLLRLFPSQKTYISFQAPNFKVRIGNFLKKPDAVAFQKQFAKAYNQNAYIVEDVIDYVLKDDDDGATNQ</sequence>
<keyword evidence="4" id="KW-1185">Reference proteome</keyword>
<feature type="chain" id="PRO_5035146707" description="SPOR domain-containing protein" evidence="1">
    <location>
        <begin position="21"/>
        <end position="146"/>
    </location>
</feature>
<dbReference type="EMBL" id="WHPF01000012">
    <property type="protein sequence ID" value="NNV57067.1"/>
    <property type="molecule type" value="Genomic_DNA"/>
</dbReference>
<evidence type="ECO:0000313" key="3">
    <source>
        <dbReference type="EMBL" id="NNV57067.1"/>
    </source>
</evidence>
<feature type="domain" description="SPOR" evidence="2">
    <location>
        <begin position="53"/>
        <end position="130"/>
    </location>
</feature>
<name>A0A8J8FI68_9BACT</name>
<comment type="caution">
    <text evidence="3">The sequence shown here is derived from an EMBL/GenBank/DDBJ whole genome shotgun (WGS) entry which is preliminary data.</text>
</comment>
<protein>
    <recommendedName>
        <fullName evidence="2">SPOR domain-containing protein</fullName>
    </recommendedName>
</protein>
<dbReference type="Proteomes" id="UP000598971">
    <property type="component" value="Unassembled WGS sequence"/>
</dbReference>
<dbReference type="Gene3D" id="3.30.70.1070">
    <property type="entry name" value="Sporulation related repeat"/>
    <property type="match status" value="1"/>
</dbReference>
<evidence type="ECO:0000256" key="1">
    <source>
        <dbReference type="SAM" id="SignalP"/>
    </source>
</evidence>
<dbReference type="InterPro" id="IPR036680">
    <property type="entry name" value="SPOR-like_sf"/>
</dbReference>
<keyword evidence="1" id="KW-0732">Signal</keyword>